<comment type="similarity">
    <text evidence="9">Belongs to the WD repeat peroxin-7 family.</text>
</comment>
<dbReference type="Ensembl" id="ENSMZET00005019193.1">
    <property type="protein sequence ID" value="ENSMZEP00005018593.1"/>
    <property type="gene ID" value="ENSMZEG00005013932.1"/>
</dbReference>
<dbReference type="InterPro" id="IPR001680">
    <property type="entry name" value="WD40_rpt"/>
</dbReference>
<reference evidence="12" key="3">
    <citation type="submission" date="2025-09" db="UniProtKB">
        <authorList>
            <consortium name="Ensembl"/>
        </authorList>
    </citation>
    <scope>IDENTIFICATION</scope>
</reference>
<dbReference type="SMART" id="SM00320">
    <property type="entry name" value="WD40"/>
    <property type="match status" value="4"/>
</dbReference>
<evidence type="ECO:0000256" key="6">
    <source>
        <dbReference type="ARBA" id="ARBA00022737"/>
    </source>
</evidence>
<keyword evidence="4" id="KW-0963">Cytoplasm</keyword>
<evidence type="ECO:0000256" key="11">
    <source>
        <dbReference type="PROSITE-ProRule" id="PRU00221"/>
    </source>
</evidence>
<dbReference type="InterPro" id="IPR044536">
    <property type="entry name" value="PEX7"/>
</dbReference>
<keyword evidence="7" id="KW-0653">Protein transport</keyword>
<dbReference type="PANTHER" id="PTHR46027">
    <property type="entry name" value="PEROXISOMAL TARGETING SIGNAL 2 RECEPTOR"/>
    <property type="match status" value="1"/>
</dbReference>
<dbReference type="Pfam" id="PF00400">
    <property type="entry name" value="WD40"/>
    <property type="match status" value="4"/>
</dbReference>
<dbReference type="InterPro" id="IPR015943">
    <property type="entry name" value="WD40/YVTN_repeat-like_dom_sf"/>
</dbReference>
<dbReference type="Gene3D" id="2.130.10.10">
    <property type="entry name" value="YVTN repeat-like/Quinoprotein amine dehydrogenase"/>
    <property type="match status" value="1"/>
</dbReference>
<name>A0A3P9C8K1_9CICH</name>
<dbReference type="GO" id="GO:0005782">
    <property type="term" value="C:peroxisomal matrix"/>
    <property type="evidence" value="ECO:0007669"/>
    <property type="project" value="UniProtKB-SubCell"/>
</dbReference>
<dbReference type="GO" id="GO:0016558">
    <property type="term" value="P:protein import into peroxisome matrix"/>
    <property type="evidence" value="ECO:0007669"/>
    <property type="project" value="InterPro"/>
</dbReference>
<accession>A0A3P9C8K1</accession>
<evidence type="ECO:0000256" key="7">
    <source>
        <dbReference type="ARBA" id="ARBA00022927"/>
    </source>
</evidence>
<evidence type="ECO:0000256" key="8">
    <source>
        <dbReference type="ARBA" id="ARBA00023140"/>
    </source>
</evidence>
<evidence type="ECO:0000256" key="2">
    <source>
        <dbReference type="ARBA" id="ARBA00004514"/>
    </source>
</evidence>
<dbReference type="InterPro" id="IPR020472">
    <property type="entry name" value="WD40_PAC1"/>
</dbReference>
<reference evidence="12 13" key="1">
    <citation type="journal article" date="2014" name="Nature">
        <title>The genomic substrate for adaptive radiation in African cichlid fish.</title>
        <authorList>
            <person name="Brawand D."/>
            <person name="Wagner C.E."/>
            <person name="Li Y.I."/>
            <person name="Malinsky M."/>
            <person name="Keller I."/>
            <person name="Fan S."/>
            <person name="Simakov O."/>
            <person name="Ng A.Y."/>
            <person name="Lim Z.W."/>
            <person name="Bezault E."/>
            <person name="Turner-Maier J."/>
            <person name="Johnson J."/>
            <person name="Alcazar R."/>
            <person name="Noh H.J."/>
            <person name="Russell P."/>
            <person name="Aken B."/>
            <person name="Alfoldi J."/>
            <person name="Amemiya C."/>
            <person name="Azzouzi N."/>
            <person name="Baroiller J.F."/>
            <person name="Barloy-Hubler F."/>
            <person name="Berlin A."/>
            <person name="Bloomquist R."/>
            <person name="Carleton K.L."/>
            <person name="Conte M.A."/>
            <person name="D'Cotta H."/>
            <person name="Eshel O."/>
            <person name="Gaffney L."/>
            <person name="Galibert F."/>
            <person name="Gante H.F."/>
            <person name="Gnerre S."/>
            <person name="Greuter L."/>
            <person name="Guyon R."/>
            <person name="Haddad N.S."/>
            <person name="Haerty W."/>
            <person name="Harris R.M."/>
            <person name="Hofmann H.A."/>
            <person name="Hourlier T."/>
            <person name="Hulata G."/>
            <person name="Jaffe D.B."/>
            <person name="Lara M."/>
            <person name="Lee A.P."/>
            <person name="MacCallum I."/>
            <person name="Mwaiko S."/>
            <person name="Nikaido M."/>
            <person name="Nishihara H."/>
            <person name="Ozouf-Costaz C."/>
            <person name="Penman D.J."/>
            <person name="Przybylski D."/>
            <person name="Rakotomanga M."/>
            <person name="Renn S.C.P."/>
            <person name="Ribeiro F.J."/>
            <person name="Ron M."/>
            <person name="Salzburger W."/>
            <person name="Sanchez-Pulido L."/>
            <person name="Santos M.E."/>
            <person name="Searle S."/>
            <person name="Sharpe T."/>
            <person name="Swofford R."/>
            <person name="Tan F.J."/>
            <person name="Williams L."/>
            <person name="Young S."/>
            <person name="Yin S."/>
            <person name="Okada N."/>
            <person name="Kocher T.D."/>
            <person name="Miska E.A."/>
            <person name="Lander E.S."/>
            <person name="Venkatesh B."/>
            <person name="Fernald R.D."/>
            <person name="Meyer A."/>
            <person name="Ponting C.P."/>
            <person name="Streelman J.T."/>
            <person name="Lindblad-Toh K."/>
            <person name="Seehausen O."/>
            <person name="Di Palma F."/>
        </authorList>
    </citation>
    <scope>NUCLEOTIDE SEQUENCE</scope>
</reference>
<dbReference type="PRINTS" id="PR00320">
    <property type="entry name" value="GPROTEINBRPT"/>
</dbReference>
<dbReference type="Proteomes" id="UP000265160">
    <property type="component" value="LG15"/>
</dbReference>
<evidence type="ECO:0000256" key="10">
    <source>
        <dbReference type="ARBA" id="ARBA00032565"/>
    </source>
</evidence>
<reference evidence="12" key="2">
    <citation type="submission" date="2025-08" db="UniProtKB">
        <authorList>
            <consortium name="Ensembl"/>
        </authorList>
    </citation>
    <scope>IDENTIFICATION</scope>
</reference>
<keyword evidence="5 11" id="KW-0853">WD repeat</keyword>
<protein>
    <recommendedName>
        <fullName evidence="10">Peroxin-7</fullName>
    </recommendedName>
</protein>
<organism evidence="12 13">
    <name type="scientific">Maylandia zebra</name>
    <name type="common">zebra mbuna</name>
    <dbReference type="NCBI Taxonomy" id="106582"/>
    <lineage>
        <taxon>Eukaryota</taxon>
        <taxon>Metazoa</taxon>
        <taxon>Chordata</taxon>
        <taxon>Craniata</taxon>
        <taxon>Vertebrata</taxon>
        <taxon>Euteleostomi</taxon>
        <taxon>Actinopterygii</taxon>
        <taxon>Neopterygii</taxon>
        <taxon>Teleostei</taxon>
        <taxon>Neoteleostei</taxon>
        <taxon>Acanthomorphata</taxon>
        <taxon>Ovalentaria</taxon>
        <taxon>Cichlomorphae</taxon>
        <taxon>Cichliformes</taxon>
        <taxon>Cichlidae</taxon>
        <taxon>African cichlids</taxon>
        <taxon>Pseudocrenilabrinae</taxon>
        <taxon>Haplochromini</taxon>
        <taxon>Maylandia</taxon>
        <taxon>Maylandia zebra complex</taxon>
    </lineage>
</organism>
<dbReference type="GO" id="GO:0005829">
    <property type="term" value="C:cytosol"/>
    <property type="evidence" value="ECO:0007669"/>
    <property type="project" value="UniProtKB-SubCell"/>
</dbReference>
<dbReference type="PROSITE" id="PS50294">
    <property type="entry name" value="WD_REPEATS_REGION"/>
    <property type="match status" value="2"/>
</dbReference>
<dbReference type="GO" id="GO:0005053">
    <property type="term" value="F:peroxisome matrix targeting signal-2 binding"/>
    <property type="evidence" value="ECO:0007669"/>
    <property type="project" value="InterPro"/>
</dbReference>
<evidence type="ECO:0000313" key="13">
    <source>
        <dbReference type="Proteomes" id="UP000265160"/>
    </source>
</evidence>
<dbReference type="PROSITE" id="PS50082">
    <property type="entry name" value="WD_REPEATS_2"/>
    <property type="match status" value="3"/>
</dbReference>
<keyword evidence="8" id="KW-0576">Peroxisome</keyword>
<keyword evidence="13" id="KW-1185">Reference proteome</keyword>
<dbReference type="SUPFAM" id="SSF50978">
    <property type="entry name" value="WD40 repeat-like"/>
    <property type="match status" value="1"/>
</dbReference>
<keyword evidence="6" id="KW-0677">Repeat</keyword>
<dbReference type="PROSITE" id="PS00678">
    <property type="entry name" value="WD_REPEATS_1"/>
    <property type="match status" value="1"/>
</dbReference>
<feature type="repeat" description="WD" evidence="11">
    <location>
        <begin position="207"/>
        <end position="249"/>
    </location>
</feature>
<evidence type="ECO:0000256" key="3">
    <source>
        <dbReference type="ARBA" id="ARBA00022448"/>
    </source>
</evidence>
<proteinExistence type="inferred from homology"/>
<dbReference type="PANTHER" id="PTHR46027:SF1">
    <property type="entry name" value="PEROXISOMAL TARGETING SIGNAL 2 RECEPTOR"/>
    <property type="match status" value="1"/>
</dbReference>
<comment type="subcellular location">
    <subcellularLocation>
        <location evidence="2">Cytoplasm</location>
        <location evidence="2">Cytosol</location>
    </subcellularLocation>
    <subcellularLocation>
        <location evidence="1">Peroxisome matrix</location>
    </subcellularLocation>
</comment>
<dbReference type="InterPro" id="IPR036322">
    <property type="entry name" value="WD40_repeat_dom_sf"/>
</dbReference>
<evidence type="ECO:0000256" key="5">
    <source>
        <dbReference type="ARBA" id="ARBA00022574"/>
    </source>
</evidence>
<keyword evidence="3" id="KW-0813">Transport</keyword>
<dbReference type="GeneTree" id="ENSGT00940000157264"/>
<evidence type="ECO:0000256" key="4">
    <source>
        <dbReference type="ARBA" id="ARBA00022490"/>
    </source>
</evidence>
<evidence type="ECO:0000256" key="1">
    <source>
        <dbReference type="ARBA" id="ARBA00004253"/>
    </source>
</evidence>
<dbReference type="AlphaFoldDB" id="A0A3P9C8K1"/>
<evidence type="ECO:0000313" key="12">
    <source>
        <dbReference type="Ensembl" id="ENSMZEP00005018593.1"/>
    </source>
</evidence>
<feature type="repeat" description="WD" evidence="11">
    <location>
        <begin position="163"/>
        <end position="199"/>
    </location>
</feature>
<feature type="repeat" description="WD" evidence="11">
    <location>
        <begin position="120"/>
        <end position="155"/>
    </location>
</feature>
<sequence>MMTVKVFRSPARHGYAVEVSPYIPSRVACAASQYYGIAGCGTLLVLDQTETGLTLVRSWEWSDGLFDVAWSEANEHILVAGGGDGSLQLWDTANHSAPLRVAKEHTQEWDPALSPSLTTLRGHEGVIYSTIWSPHIPGCFASASGDGTLRIWDVKGAACRLAIPAHKAEILSCDWCKYDQNVVATGSVDCTVCVWDLRNIRQPVNQLLGHTYAIRRLKFSPFDKTVLASCSYDFTVRFWDYSRQQPLLDTVEHHSEFVCGLDFNLHIPNQVTSPTCAVCNEPADLLR</sequence>
<dbReference type="InterPro" id="IPR019775">
    <property type="entry name" value="WD40_repeat_CS"/>
</dbReference>
<evidence type="ECO:0000256" key="9">
    <source>
        <dbReference type="ARBA" id="ARBA00024017"/>
    </source>
</evidence>